<dbReference type="InterPro" id="IPR011009">
    <property type="entry name" value="Kinase-like_dom_sf"/>
</dbReference>
<keyword evidence="7" id="KW-0067">ATP-binding</keyword>
<keyword evidence="10" id="KW-1185">Reference proteome</keyword>
<gene>
    <name evidence="9" type="ORF">AA0521_3201</name>
</gene>
<evidence type="ECO:0000256" key="6">
    <source>
        <dbReference type="ARBA" id="ARBA00022777"/>
    </source>
</evidence>
<keyword evidence="5" id="KW-0547">Nucleotide-binding</keyword>
<evidence type="ECO:0000313" key="10">
    <source>
        <dbReference type="Proteomes" id="UP001061452"/>
    </source>
</evidence>
<dbReference type="Proteomes" id="UP001061452">
    <property type="component" value="Unassembled WGS sequence"/>
</dbReference>
<comment type="subunit">
    <text evidence="2">Homodimer.</text>
</comment>
<dbReference type="PANTHER" id="PTHR34273">
    <property type="entry name" value="METHYLTHIORIBOSE KINASE"/>
    <property type="match status" value="1"/>
</dbReference>
<evidence type="ECO:0000313" key="9">
    <source>
        <dbReference type="EMBL" id="GBQ78553.1"/>
    </source>
</evidence>
<dbReference type="EMBL" id="BAQJ01000445">
    <property type="protein sequence ID" value="GBQ78553.1"/>
    <property type="molecule type" value="Genomic_DNA"/>
</dbReference>
<evidence type="ECO:0000259" key="8">
    <source>
        <dbReference type="Pfam" id="PF01636"/>
    </source>
</evidence>
<organism evidence="9 10">
    <name type="scientific">Komagataeibacter intermedius NRIC 0521</name>
    <dbReference type="NCBI Taxonomy" id="1307934"/>
    <lineage>
        <taxon>Bacteria</taxon>
        <taxon>Pseudomonadati</taxon>
        <taxon>Pseudomonadota</taxon>
        <taxon>Alphaproteobacteria</taxon>
        <taxon>Acetobacterales</taxon>
        <taxon>Acetobacteraceae</taxon>
        <taxon>Komagataeibacter</taxon>
    </lineage>
</organism>
<proteinExistence type="inferred from homology"/>
<dbReference type="InterPro" id="IPR002575">
    <property type="entry name" value="Aminoglycoside_PTrfase"/>
</dbReference>
<evidence type="ECO:0000256" key="3">
    <source>
        <dbReference type="ARBA" id="ARBA00012128"/>
    </source>
</evidence>
<dbReference type="InterPro" id="IPR009212">
    <property type="entry name" value="Methylthioribose_kinase"/>
</dbReference>
<evidence type="ECO:0000256" key="1">
    <source>
        <dbReference type="ARBA" id="ARBA00010165"/>
    </source>
</evidence>
<feature type="domain" description="Aminoglycoside phosphotransferase" evidence="8">
    <location>
        <begin position="88"/>
        <end position="333"/>
    </location>
</feature>
<comment type="similarity">
    <text evidence="1">Belongs to the methylthioribose kinase family.</text>
</comment>
<dbReference type="NCBIfam" id="TIGR01767">
    <property type="entry name" value="MTRK"/>
    <property type="match status" value="1"/>
</dbReference>
<evidence type="ECO:0000256" key="4">
    <source>
        <dbReference type="ARBA" id="ARBA00022679"/>
    </source>
</evidence>
<keyword evidence="6 9" id="KW-0418">Kinase</keyword>
<dbReference type="Gene3D" id="3.30.200.20">
    <property type="entry name" value="Phosphorylase Kinase, domain 1"/>
    <property type="match status" value="1"/>
</dbReference>
<evidence type="ECO:0000256" key="5">
    <source>
        <dbReference type="ARBA" id="ARBA00022741"/>
    </source>
</evidence>
<keyword evidence="4" id="KW-0808">Transferase</keyword>
<dbReference type="SUPFAM" id="SSF56112">
    <property type="entry name" value="Protein kinase-like (PK-like)"/>
    <property type="match status" value="1"/>
</dbReference>
<evidence type="ECO:0000256" key="2">
    <source>
        <dbReference type="ARBA" id="ARBA00011738"/>
    </source>
</evidence>
<dbReference type="Gene3D" id="3.90.1200.10">
    <property type="match status" value="1"/>
</dbReference>
<evidence type="ECO:0000256" key="7">
    <source>
        <dbReference type="ARBA" id="ARBA00022840"/>
    </source>
</evidence>
<comment type="caution">
    <text evidence="9">The sequence shown here is derived from an EMBL/GenBank/DDBJ whole genome shotgun (WGS) entry which is preliminary data.</text>
</comment>
<sequence>MIGIPAFLFCYAYGLLRGIRARNYKKALHNRSLRATLPPPAARGAWHEESRMTQTPYHTLDAQGIRSLIAGLPDVATRLGGAPAQWQVREVSDGNLNNVFLVGGPVGEVCLKQSLPHVRVDPSWKMPLDRTFFEAAWLRAVLPLVGGLTTECLYFDRDLYVLIIESLSDHTVLRTALMQGADWPGVAPRIGTFIAHATFGTSLLARPFEEVFTTRRTFAANLALTRITLDLVLDDPYRDHPRNHWHDPVLTPIVLDIRSSAATLLAVENLRRRFLSQPQALLHGDLHTGSIMSTADDTRVIDGEFAIYGPIGFDCGMFVGNLVLHYFATPDRTARKATLRDITAFWNSFHEQFMGLWNGNESPPPGTLRPLAYGPAAHVAQQAFMEEIMGDTIGFAGIEIIRRIIGYAHTADFDTIADPQQRATCRAGALSFAYHVLDHLSEFHAINDFLYYLDEQEFVGL</sequence>
<dbReference type="GO" id="GO:0016301">
    <property type="term" value="F:kinase activity"/>
    <property type="evidence" value="ECO:0007669"/>
    <property type="project" value="UniProtKB-KW"/>
</dbReference>
<protein>
    <recommendedName>
        <fullName evidence="3">S-methyl-5-thioribose kinase</fullName>
        <ecNumber evidence="3">2.7.1.100</ecNumber>
    </recommendedName>
</protein>
<accession>A0ABQ0PRS5</accession>
<dbReference type="Pfam" id="PF01636">
    <property type="entry name" value="APH"/>
    <property type="match status" value="1"/>
</dbReference>
<dbReference type="PANTHER" id="PTHR34273:SF2">
    <property type="entry name" value="METHYLTHIORIBOSE KINASE"/>
    <property type="match status" value="1"/>
</dbReference>
<dbReference type="EC" id="2.7.1.100" evidence="3"/>
<reference evidence="9" key="1">
    <citation type="submission" date="2013-04" db="EMBL/GenBank/DDBJ databases">
        <title>The genome sequencing project of 58 acetic acid bacteria.</title>
        <authorList>
            <person name="Okamoto-Kainuma A."/>
            <person name="Ishikawa M."/>
            <person name="Umino S."/>
            <person name="Koizumi Y."/>
            <person name="Shiwa Y."/>
            <person name="Yoshikawa H."/>
            <person name="Matsutani M."/>
            <person name="Matsushita K."/>
        </authorList>
    </citation>
    <scope>NUCLEOTIDE SEQUENCE</scope>
    <source>
        <strain evidence="9">NRIC 0521</strain>
    </source>
</reference>
<name>A0ABQ0PRS5_9PROT</name>